<keyword evidence="5" id="KW-0472">Membrane</keyword>
<keyword evidence="3" id="KW-0732">Signal</keyword>
<evidence type="ECO:0000313" key="8">
    <source>
        <dbReference type="Proteomes" id="UP000516437"/>
    </source>
</evidence>
<comment type="caution">
    <text evidence="7">The sequence shown here is derived from an EMBL/GenBank/DDBJ whole genome shotgun (WGS) entry which is preliminary data.</text>
</comment>
<evidence type="ECO:0000256" key="2">
    <source>
        <dbReference type="ARBA" id="ARBA00022692"/>
    </source>
</evidence>
<evidence type="ECO:0000256" key="3">
    <source>
        <dbReference type="ARBA" id="ARBA00022729"/>
    </source>
</evidence>
<feature type="domain" description="Protein kinase" evidence="6">
    <location>
        <begin position="17"/>
        <end position="67"/>
    </location>
</feature>
<dbReference type="InterPro" id="IPR011009">
    <property type="entry name" value="Kinase-like_dom_sf"/>
</dbReference>
<dbReference type="InterPro" id="IPR000719">
    <property type="entry name" value="Prot_kinase_dom"/>
</dbReference>
<organism evidence="7 8">
    <name type="scientific">Morella rubra</name>
    <name type="common">Chinese bayberry</name>
    <dbReference type="NCBI Taxonomy" id="262757"/>
    <lineage>
        <taxon>Eukaryota</taxon>
        <taxon>Viridiplantae</taxon>
        <taxon>Streptophyta</taxon>
        <taxon>Embryophyta</taxon>
        <taxon>Tracheophyta</taxon>
        <taxon>Spermatophyta</taxon>
        <taxon>Magnoliopsida</taxon>
        <taxon>eudicotyledons</taxon>
        <taxon>Gunneridae</taxon>
        <taxon>Pentapetalae</taxon>
        <taxon>rosids</taxon>
        <taxon>fabids</taxon>
        <taxon>Fagales</taxon>
        <taxon>Myricaceae</taxon>
        <taxon>Morella</taxon>
    </lineage>
</organism>
<dbReference type="GO" id="GO:0005524">
    <property type="term" value="F:ATP binding"/>
    <property type="evidence" value="ECO:0007669"/>
    <property type="project" value="InterPro"/>
</dbReference>
<evidence type="ECO:0000256" key="1">
    <source>
        <dbReference type="ARBA" id="ARBA00004167"/>
    </source>
</evidence>
<reference evidence="7 8" key="1">
    <citation type="journal article" date="2019" name="Plant Biotechnol. J.">
        <title>The red bayberry genome and genetic basis of sex determination.</title>
        <authorList>
            <person name="Jia H.M."/>
            <person name="Jia H.J."/>
            <person name="Cai Q.L."/>
            <person name="Wang Y."/>
            <person name="Zhao H.B."/>
            <person name="Yang W.F."/>
            <person name="Wang G.Y."/>
            <person name="Li Y.H."/>
            <person name="Zhan D.L."/>
            <person name="Shen Y.T."/>
            <person name="Niu Q.F."/>
            <person name="Chang L."/>
            <person name="Qiu J."/>
            <person name="Zhao L."/>
            <person name="Xie H.B."/>
            <person name="Fu W.Y."/>
            <person name="Jin J."/>
            <person name="Li X.W."/>
            <person name="Jiao Y."/>
            <person name="Zhou C.C."/>
            <person name="Tu T."/>
            <person name="Chai C.Y."/>
            <person name="Gao J.L."/>
            <person name="Fan L.J."/>
            <person name="van de Weg E."/>
            <person name="Wang J.Y."/>
            <person name="Gao Z.S."/>
        </authorList>
    </citation>
    <scope>NUCLEOTIDE SEQUENCE [LARGE SCALE GENOMIC DNA]</scope>
    <source>
        <tissue evidence="7">Leaves</tissue>
    </source>
</reference>
<gene>
    <name evidence="7" type="ORF">CJ030_MR3G019072</name>
</gene>
<dbReference type="PANTHER" id="PTHR47974:SF3">
    <property type="entry name" value="RECEPTOR-LIKE SERINE_THREONINE-PROTEIN KINASE"/>
    <property type="match status" value="1"/>
</dbReference>
<comment type="subcellular location">
    <subcellularLocation>
        <location evidence="1">Membrane</location>
        <topology evidence="1">Single-pass membrane protein</topology>
    </subcellularLocation>
</comment>
<dbReference type="SUPFAM" id="SSF56112">
    <property type="entry name" value="Protein kinase-like (PK-like)"/>
    <property type="match status" value="1"/>
</dbReference>
<sequence>MEHGSLAQILASNSLDWKKSPSFSRMRGTRDYMAPEWVVNLHITSKVDVYSYDIVVLVMVAEKSTQIHAVDDAVDKERKSLVTWSQDIVMVARGKRLRCDSGARSVGASNQTGTRAAATTANVVATTSNGANEVLAQGCFANNP</sequence>
<keyword evidence="2" id="KW-0812">Transmembrane</keyword>
<evidence type="ECO:0000313" key="7">
    <source>
        <dbReference type="EMBL" id="KAB1220326.1"/>
    </source>
</evidence>
<dbReference type="GO" id="GO:0004672">
    <property type="term" value="F:protein kinase activity"/>
    <property type="evidence" value="ECO:0007669"/>
    <property type="project" value="InterPro"/>
</dbReference>
<dbReference type="Pfam" id="PF00069">
    <property type="entry name" value="Pkinase"/>
    <property type="match status" value="1"/>
</dbReference>
<accession>A0A6A1W7P2</accession>
<dbReference type="PANTHER" id="PTHR47974">
    <property type="entry name" value="OS07G0415500 PROTEIN"/>
    <property type="match status" value="1"/>
</dbReference>
<protein>
    <recommendedName>
        <fullName evidence="6">Protein kinase domain-containing protein</fullName>
    </recommendedName>
</protein>
<dbReference type="AlphaFoldDB" id="A0A6A1W7P2"/>
<evidence type="ECO:0000256" key="5">
    <source>
        <dbReference type="ARBA" id="ARBA00023136"/>
    </source>
</evidence>
<dbReference type="OrthoDB" id="5857966at2759"/>
<evidence type="ECO:0000256" key="4">
    <source>
        <dbReference type="ARBA" id="ARBA00022989"/>
    </source>
</evidence>
<dbReference type="EMBL" id="RXIC02000021">
    <property type="protein sequence ID" value="KAB1220326.1"/>
    <property type="molecule type" value="Genomic_DNA"/>
</dbReference>
<evidence type="ECO:0000259" key="6">
    <source>
        <dbReference type="Pfam" id="PF00069"/>
    </source>
</evidence>
<proteinExistence type="predicted"/>
<name>A0A6A1W7P2_9ROSI</name>
<keyword evidence="8" id="KW-1185">Reference proteome</keyword>
<keyword evidence="4" id="KW-1133">Transmembrane helix</keyword>
<dbReference type="Proteomes" id="UP000516437">
    <property type="component" value="Chromosome 3"/>
</dbReference>
<dbReference type="Gene3D" id="1.10.510.10">
    <property type="entry name" value="Transferase(Phosphotransferase) domain 1"/>
    <property type="match status" value="1"/>
</dbReference>
<dbReference type="GO" id="GO:0016020">
    <property type="term" value="C:membrane"/>
    <property type="evidence" value="ECO:0007669"/>
    <property type="project" value="UniProtKB-SubCell"/>
</dbReference>